<keyword evidence="4" id="KW-1185">Reference proteome</keyword>
<feature type="compositionally biased region" description="Basic residues" evidence="1">
    <location>
        <begin position="468"/>
        <end position="480"/>
    </location>
</feature>
<dbReference type="InterPro" id="IPR020845">
    <property type="entry name" value="AMP-binding_CS"/>
</dbReference>
<dbReference type="GO" id="GO:0031177">
    <property type="term" value="F:phosphopantetheine binding"/>
    <property type="evidence" value="ECO:0007669"/>
    <property type="project" value="TreeGrafter"/>
</dbReference>
<dbReference type="PANTHER" id="PTHR45527:SF1">
    <property type="entry name" value="FATTY ACID SYNTHASE"/>
    <property type="match status" value="1"/>
</dbReference>
<dbReference type="Gene3D" id="3.30.559.30">
    <property type="entry name" value="Nonribosomal peptide synthetase, condensation domain"/>
    <property type="match status" value="1"/>
</dbReference>
<dbReference type="PANTHER" id="PTHR45527">
    <property type="entry name" value="NONRIBOSOMAL PEPTIDE SYNTHETASE"/>
    <property type="match status" value="1"/>
</dbReference>
<proteinExistence type="predicted"/>
<dbReference type="GO" id="GO:0005737">
    <property type="term" value="C:cytoplasm"/>
    <property type="evidence" value="ECO:0007669"/>
    <property type="project" value="TreeGrafter"/>
</dbReference>
<feature type="region of interest" description="Disordered" evidence="1">
    <location>
        <begin position="468"/>
        <end position="686"/>
    </location>
</feature>
<accession>A0A9P1NR36</accession>
<evidence type="ECO:0000259" key="2">
    <source>
        <dbReference type="Pfam" id="PF00501"/>
    </source>
</evidence>
<evidence type="ECO:0000313" key="4">
    <source>
        <dbReference type="Proteomes" id="UP000007319"/>
    </source>
</evidence>
<sequence length="686" mass="71966">MNMLPLALRPAAGLPFAAELRATQAALAGALQHARLPFARICHGFWADRPQQRDPARYPLFDIAVTENPQTSPAPGPLRLVRPDGDGLAYERTGHSPGQDMVLIHEGLADGGLLLQWHVNAALYAKDTAEHWFEALAAWARWLGRDAAHADVSPPALLPEEEATLAAWEHGPAVERPALPFHALFERLIDRPGTGQGGRPAVIGADRVLTYRAVEAEANAIAHALRERGAERGTVVGVLTGRSPNLPAALLGVWKAGAVYLPLAADLPAERLAFVAGDAGAALLLALDGVTVPDTLSALPLLRPEDLSADFRTAHAHRPQAATGPEDTAYILYTSGSTGRPKGTPVSHGAYVNMVLGAVETFGLTAEDRTLMFASPSFDVSLSDIGVPLAAGAALCAVPYEVLSAPAQLIAFLAEQRVTVADLTPTYLRLFDGAKLPSLAHPGDRRRGAPCGGRARLRRAAALLQRLRPHREHHHQRHGAAGRGGSGLPARRPTAAQHVGPHSRRGGPPGAAGGGGGDLAGRRQPRPRLPEPAGAGGGGLRRNGRRTALPLRRPRALARRRRVGGAGPHRRSGEAERHPHRTRRDRTGAGRPPGHRAGRGPGAGQGRRCAEPVGLRPPHPRQAGPGRGVLARLAGRTATRGDDPGRADRGGDGAGHSVRQGGPRGSARVDRRPRSAGCSDGAAGPA</sequence>
<dbReference type="PROSITE" id="PS00455">
    <property type="entry name" value="AMP_BINDING"/>
    <property type="match status" value="1"/>
</dbReference>
<evidence type="ECO:0000256" key="1">
    <source>
        <dbReference type="SAM" id="MobiDB-lite"/>
    </source>
</evidence>
<feature type="compositionally biased region" description="Basic residues" evidence="1">
    <location>
        <begin position="552"/>
        <end position="563"/>
    </location>
</feature>
<dbReference type="GO" id="GO:0043041">
    <property type="term" value="P:amino acid activation for nonribosomal peptide biosynthetic process"/>
    <property type="evidence" value="ECO:0007669"/>
    <property type="project" value="TreeGrafter"/>
</dbReference>
<organism evidence="3 4">
    <name type="scientific">Azospirillum baldaniorum</name>
    <dbReference type="NCBI Taxonomy" id="1064539"/>
    <lineage>
        <taxon>Bacteria</taxon>
        <taxon>Pseudomonadati</taxon>
        <taxon>Pseudomonadota</taxon>
        <taxon>Alphaproteobacteria</taxon>
        <taxon>Rhodospirillales</taxon>
        <taxon>Azospirillaceae</taxon>
        <taxon>Azospirillum</taxon>
    </lineage>
</organism>
<name>A0A9P1NR36_9PROT</name>
<geneLocation type="plasmid" evidence="3 4">
    <name>AZOBR_p2</name>
</geneLocation>
<dbReference type="InterPro" id="IPR000873">
    <property type="entry name" value="AMP-dep_synth/lig_dom"/>
</dbReference>
<feature type="compositionally biased region" description="Gly residues" evidence="1">
    <location>
        <begin position="507"/>
        <end position="519"/>
    </location>
</feature>
<protein>
    <recommendedName>
        <fullName evidence="2">AMP-dependent synthetase/ligase domain-containing protein</fullName>
    </recommendedName>
</protein>
<dbReference type="Pfam" id="PF00501">
    <property type="entry name" value="AMP-binding"/>
    <property type="match status" value="1"/>
</dbReference>
<dbReference type="GO" id="GO:0044550">
    <property type="term" value="P:secondary metabolite biosynthetic process"/>
    <property type="evidence" value="ECO:0007669"/>
    <property type="project" value="TreeGrafter"/>
</dbReference>
<dbReference type="Proteomes" id="UP000007319">
    <property type="component" value="Plasmid AZOBR_p2"/>
</dbReference>
<dbReference type="Gene3D" id="3.40.50.980">
    <property type="match status" value="2"/>
</dbReference>
<feature type="domain" description="AMP-dependent synthetase/ligase" evidence="2">
    <location>
        <begin position="194"/>
        <end position="439"/>
    </location>
</feature>
<dbReference type="AlphaFoldDB" id="A0A9P1NR36"/>
<reference evidence="3 4" key="1">
    <citation type="journal article" date="2011" name="PLoS Genet.">
        <title>Azospirillum genomes reveal transition of bacteria from aquatic to terrestrial environments.</title>
        <authorList>
            <person name="Wisniewski-Dye F."/>
            <person name="Borziak K."/>
            <person name="Khalsa-Moyers G."/>
            <person name="Alexandre G."/>
            <person name="Sukharnikov L.O."/>
            <person name="Wuichet K."/>
            <person name="Hurst G.B."/>
            <person name="McDonald W.H."/>
            <person name="Robertson J.S."/>
            <person name="Barbe V."/>
            <person name="Calteau A."/>
            <person name="Rouy Z."/>
            <person name="Mangenot S."/>
            <person name="Prigent-Combaret C."/>
            <person name="Normand P."/>
            <person name="Boyer M."/>
            <person name="Siguier P."/>
            <person name="Dessaux Y."/>
            <person name="Elmerich C."/>
            <person name="Condemine G."/>
            <person name="Krishnen G."/>
            <person name="Kennedy I."/>
            <person name="Paterson A.H."/>
            <person name="Gonzalez V."/>
            <person name="Mavingui P."/>
            <person name="Zhulin I.B."/>
        </authorList>
    </citation>
    <scope>NUCLEOTIDE SEQUENCE [LARGE SCALE GENOMIC DNA]</scope>
    <source>
        <strain evidence="3 4">Sp245</strain>
    </source>
</reference>
<gene>
    <name evidence="3" type="ORF">AZOBR_p280081</name>
</gene>
<evidence type="ECO:0000313" key="3">
    <source>
        <dbReference type="EMBL" id="CCD02195.1"/>
    </source>
</evidence>
<keyword evidence="3" id="KW-0614">Plasmid</keyword>
<dbReference type="KEGG" id="abs:AZOBR_p280081"/>
<feature type="compositionally biased region" description="Basic and acidic residues" evidence="1">
    <location>
        <begin position="639"/>
        <end position="651"/>
    </location>
</feature>
<dbReference type="SUPFAM" id="SSF56801">
    <property type="entry name" value="Acetyl-CoA synthetase-like"/>
    <property type="match status" value="1"/>
</dbReference>
<dbReference type="EMBL" id="HE577329">
    <property type="protein sequence ID" value="CCD02195.1"/>
    <property type="molecule type" value="Genomic_DNA"/>
</dbReference>
<dbReference type="SUPFAM" id="SSF52777">
    <property type="entry name" value="CoA-dependent acyltransferases"/>
    <property type="match status" value="1"/>
</dbReference>